<evidence type="ECO:0000256" key="3">
    <source>
        <dbReference type="ARBA" id="ARBA00022692"/>
    </source>
</evidence>
<accession>A0A6J5YCD0</accession>
<feature type="transmembrane region" description="Helical" evidence="7">
    <location>
        <begin position="289"/>
        <end position="313"/>
    </location>
</feature>
<keyword evidence="3 7" id="KW-0812">Transmembrane</keyword>
<feature type="transmembrane region" description="Helical" evidence="7">
    <location>
        <begin position="407"/>
        <end position="436"/>
    </location>
</feature>
<protein>
    <recommendedName>
        <fullName evidence="8">VTT domain-containing protein</fullName>
    </recommendedName>
</protein>
<evidence type="ECO:0000313" key="10">
    <source>
        <dbReference type="Proteomes" id="UP000507245"/>
    </source>
</evidence>
<dbReference type="Pfam" id="PF09335">
    <property type="entry name" value="VTT_dom"/>
    <property type="match status" value="1"/>
</dbReference>
<feature type="transmembrane region" description="Helical" evidence="7">
    <location>
        <begin position="240"/>
        <end position="269"/>
    </location>
</feature>
<dbReference type="PANTHER" id="PTHR30353:SF0">
    <property type="entry name" value="TRANSMEMBRANE PROTEIN"/>
    <property type="match status" value="1"/>
</dbReference>
<evidence type="ECO:0000259" key="8">
    <source>
        <dbReference type="Pfam" id="PF09335"/>
    </source>
</evidence>
<keyword evidence="10" id="KW-1185">Reference proteome</keyword>
<dbReference type="Proteomes" id="UP000507245">
    <property type="component" value="Unassembled WGS sequence"/>
</dbReference>
<sequence>MHALLRAFPPVQPSPRLGGKKNGVPAEQPRPGGVWGTHLLGLARRQLLPEWSHRQLHKSRRRKQMSPTSVLAQGYSLRPPFWTPNLSNRQLGRLSSCVSGRGRLLTNGNKYVLVSLFSRPQTFRIRSFSQEDAENNEVAMSNDNLDGQNVTADELLGNVKNIQISTESSFLAKIAIALGIAATITLISVGIKGPPTIGSSNGFQFLPESATSSVMAAAPVGFTVKAFGYSIVLPAYAPGWIYFWLLMAAACGLFISEEALNIWVGISLARMLSLDGTWQSFAESFSRNAPYIISTTLWVYWGVCISDLIPFYLGKLFRKSRASDDILSKLGIGKEKALSITSEVQRYGNLIGFVERFSLGVRNPTAFVAGALGISSECFFAGVCFGGLITLPIQLLIGFFLRERPVFALATVATAVGIWTVFPYLVAASTALFLYLRRHYSP</sequence>
<feature type="region of interest" description="Disordered" evidence="6">
    <location>
        <begin position="1"/>
        <end position="32"/>
    </location>
</feature>
<feature type="transmembrane region" description="Helical" evidence="7">
    <location>
        <begin position="379"/>
        <end position="401"/>
    </location>
</feature>
<evidence type="ECO:0000256" key="1">
    <source>
        <dbReference type="ARBA" id="ARBA00004651"/>
    </source>
</evidence>
<organism evidence="9 10">
    <name type="scientific">Prunus armeniaca</name>
    <name type="common">Apricot</name>
    <name type="synonym">Armeniaca vulgaris</name>
    <dbReference type="NCBI Taxonomy" id="36596"/>
    <lineage>
        <taxon>Eukaryota</taxon>
        <taxon>Viridiplantae</taxon>
        <taxon>Streptophyta</taxon>
        <taxon>Embryophyta</taxon>
        <taxon>Tracheophyta</taxon>
        <taxon>Spermatophyta</taxon>
        <taxon>Magnoliopsida</taxon>
        <taxon>eudicotyledons</taxon>
        <taxon>Gunneridae</taxon>
        <taxon>Pentapetalae</taxon>
        <taxon>rosids</taxon>
        <taxon>fabids</taxon>
        <taxon>Rosales</taxon>
        <taxon>Rosaceae</taxon>
        <taxon>Amygdaloideae</taxon>
        <taxon>Amygdaleae</taxon>
        <taxon>Prunus</taxon>
    </lineage>
</organism>
<evidence type="ECO:0000256" key="6">
    <source>
        <dbReference type="SAM" id="MobiDB-lite"/>
    </source>
</evidence>
<dbReference type="InterPro" id="IPR032816">
    <property type="entry name" value="VTT_dom"/>
</dbReference>
<keyword evidence="2" id="KW-1003">Cell membrane</keyword>
<dbReference type="EMBL" id="CAEKKB010000008">
    <property type="protein sequence ID" value="CAB4321575.1"/>
    <property type="molecule type" value="Genomic_DNA"/>
</dbReference>
<dbReference type="OrthoDB" id="566028at2759"/>
<reference evidence="10" key="1">
    <citation type="journal article" date="2020" name="Genome Biol.">
        <title>Gamete binning: chromosome-level and haplotype-resolved genome assembly enabled by high-throughput single-cell sequencing of gamete genomes.</title>
        <authorList>
            <person name="Campoy J.A."/>
            <person name="Sun H."/>
            <person name="Goel M."/>
            <person name="Jiao W.-B."/>
            <person name="Folz-Donahue K."/>
            <person name="Wang N."/>
            <person name="Rubio M."/>
            <person name="Liu C."/>
            <person name="Kukat C."/>
            <person name="Ruiz D."/>
            <person name="Huettel B."/>
            <person name="Schneeberger K."/>
        </authorList>
    </citation>
    <scope>NUCLEOTIDE SEQUENCE [LARGE SCALE GENOMIC DNA]</scope>
    <source>
        <strain evidence="10">cv. Rojo Pasion</strain>
    </source>
</reference>
<gene>
    <name evidence="9" type="ORF">ORAREDHAP_LOCUS50778</name>
</gene>
<evidence type="ECO:0000256" key="7">
    <source>
        <dbReference type="SAM" id="Phobius"/>
    </source>
</evidence>
<dbReference type="InterPro" id="IPR032818">
    <property type="entry name" value="DedA-like"/>
</dbReference>
<keyword evidence="5 7" id="KW-0472">Membrane</keyword>
<evidence type="ECO:0000256" key="4">
    <source>
        <dbReference type="ARBA" id="ARBA00022989"/>
    </source>
</evidence>
<feature type="transmembrane region" description="Helical" evidence="7">
    <location>
        <begin position="211"/>
        <end position="233"/>
    </location>
</feature>
<dbReference type="GO" id="GO:0005886">
    <property type="term" value="C:plasma membrane"/>
    <property type="evidence" value="ECO:0007669"/>
    <property type="project" value="UniProtKB-SubCell"/>
</dbReference>
<feature type="transmembrane region" description="Helical" evidence="7">
    <location>
        <begin position="170"/>
        <end position="191"/>
    </location>
</feature>
<dbReference type="PANTHER" id="PTHR30353">
    <property type="entry name" value="INNER MEMBRANE PROTEIN DEDA-RELATED"/>
    <property type="match status" value="1"/>
</dbReference>
<name>A0A6J5YCD0_PRUAR</name>
<comment type="subcellular location">
    <subcellularLocation>
        <location evidence="1">Cell membrane</location>
        <topology evidence="1">Multi-pass membrane protein</topology>
    </subcellularLocation>
</comment>
<dbReference type="AlphaFoldDB" id="A0A6J5YCD0"/>
<keyword evidence="4 7" id="KW-1133">Transmembrane helix</keyword>
<evidence type="ECO:0000313" key="9">
    <source>
        <dbReference type="EMBL" id="CAB4321575.1"/>
    </source>
</evidence>
<evidence type="ECO:0000256" key="2">
    <source>
        <dbReference type="ARBA" id="ARBA00022475"/>
    </source>
</evidence>
<evidence type="ECO:0000256" key="5">
    <source>
        <dbReference type="ARBA" id="ARBA00023136"/>
    </source>
</evidence>
<proteinExistence type="predicted"/>
<feature type="domain" description="VTT" evidence="8">
    <location>
        <begin position="294"/>
        <end position="398"/>
    </location>
</feature>